<dbReference type="EMBL" id="CAADFP010000104">
    <property type="protein sequence ID" value="VFK30155.1"/>
    <property type="molecule type" value="Genomic_DNA"/>
</dbReference>
<dbReference type="AlphaFoldDB" id="A0A450XLE4"/>
<gene>
    <name evidence="1" type="ORF">BECKLPF1236A_GA0070988_101036</name>
    <name evidence="2" type="ORF">BECKLPF1236C_GA0070990_101046</name>
</gene>
<dbReference type="EMBL" id="CAADFM010000103">
    <property type="protein sequence ID" value="VFK14286.1"/>
    <property type="molecule type" value="Genomic_DNA"/>
</dbReference>
<accession>A0A450XLE4</accession>
<protein>
    <submittedName>
        <fullName evidence="2">Uncharacterized protein</fullName>
    </submittedName>
</protein>
<name>A0A450XLE4_9GAMM</name>
<evidence type="ECO:0000313" key="2">
    <source>
        <dbReference type="EMBL" id="VFK30155.1"/>
    </source>
</evidence>
<sequence>MTLSRIIFFDADNTLFHFHPSIDERYLSSRKAPTYSSIGVLSELPGLLKSTGM</sequence>
<evidence type="ECO:0000313" key="1">
    <source>
        <dbReference type="EMBL" id="VFK14286.1"/>
    </source>
</evidence>
<organism evidence="2">
    <name type="scientific">Candidatus Kentrum sp. LPFa</name>
    <dbReference type="NCBI Taxonomy" id="2126335"/>
    <lineage>
        <taxon>Bacteria</taxon>
        <taxon>Pseudomonadati</taxon>
        <taxon>Pseudomonadota</taxon>
        <taxon>Gammaproteobacteria</taxon>
        <taxon>Candidatus Kentrum</taxon>
    </lineage>
</organism>
<proteinExistence type="predicted"/>
<reference evidence="2" key="1">
    <citation type="submission" date="2019-02" db="EMBL/GenBank/DDBJ databases">
        <authorList>
            <person name="Gruber-Vodicka R. H."/>
            <person name="Seah K. B. B."/>
        </authorList>
    </citation>
    <scope>NUCLEOTIDE SEQUENCE</scope>
    <source>
        <strain evidence="1">BECK_S312</strain>
        <strain evidence="2">BECK_S426</strain>
    </source>
</reference>